<dbReference type="EMBL" id="CH473949">
    <property type="protein sequence ID" value="EDL79692.1"/>
    <property type="molecule type" value="Genomic_DNA"/>
</dbReference>
<reference evidence="3" key="1">
    <citation type="submission" date="2005-09" db="EMBL/GenBank/DDBJ databases">
        <authorList>
            <person name="Mural R.J."/>
            <person name="Li P.W."/>
            <person name="Adams M.D."/>
            <person name="Amanatides P.G."/>
            <person name="Baden-Tillson H."/>
            <person name="Barnstead M."/>
            <person name="Chin S.H."/>
            <person name="Dew I."/>
            <person name="Evans C.A."/>
            <person name="Ferriera S."/>
            <person name="Flanigan M."/>
            <person name="Fosler C."/>
            <person name="Glodek A."/>
            <person name="Gu Z."/>
            <person name="Holt R.A."/>
            <person name="Jennings D."/>
            <person name="Kraft C.L."/>
            <person name="Lu F."/>
            <person name="Nguyen T."/>
            <person name="Nusskern D.R."/>
            <person name="Pfannkoch C.M."/>
            <person name="Sitter C."/>
            <person name="Sutton G.G."/>
            <person name="Venter J.C."/>
            <person name="Wang Z."/>
            <person name="Woodage T."/>
            <person name="Zheng X.H."/>
            <person name="Zhong F."/>
        </authorList>
    </citation>
    <scope>NUCLEOTIDE SEQUENCE [LARGE SCALE GENOMIC DNA]</scope>
    <source>
        <strain>BN</strain>
        <strain evidence="3">Sprague-Dawley</strain>
    </source>
</reference>
<organism evidence="2 3">
    <name type="scientific">Rattus norvegicus</name>
    <name type="common">Rat</name>
    <dbReference type="NCBI Taxonomy" id="10116"/>
    <lineage>
        <taxon>Eukaryota</taxon>
        <taxon>Metazoa</taxon>
        <taxon>Chordata</taxon>
        <taxon>Craniata</taxon>
        <taxon>Vertebrata</taxon>
        <taxon>Euteleostomi</taxon>
        <taxon>Mammalia</taxon>
        <taxon>Eutheria</taxon>
        <taxon>Euarchontoglires</taxon>
        <taxon>Glires</taxon>
        <taxon>Rodentia</taxon>
        <taxon>Myomorpha</taxon>
        <taxon>Muroidea</taxon>
        <taxon>Muridae</taxon>
        <taxon>Murinae</taxon>
        <taxon>Rattus</taxon>
    </lineage>
</organism>
<accession>A6HNU1</accession>
<feature type="non-terminal residue" evidence="2">
    <location>
        <position position="118"/>
    </location>
</feature>
<evidence type="ECO:0000256" key="1">
    <source>
        <dbReference type="SAM" id="MobiDB-lite"/>
    </source>
</evidence>
<sequence>MVSLSGKHYPSWKEEDFQSVYHSHGSEGRLFPGKHNRWALLSVSSHYKRHLTEFDKHMVGRPRLVRPYLQKKPALSPLRAAAALSMSRVGRGGRAGTRSQALQQAAPPSRGSAPLGGR</sequence>
<feature type="region of interest" description="Disordered" evidence="1">
    <location>
        <begin position="87"/>
        <end position="118"/>
    </location>
</feature>
<dbReference type="AlphaFoldDB" id="A6HNU1"/>
<evidence type="ECO:0000313" key="2">
    <source>
        <dbReference type="EMBL" id="EDL79692.1"/>
    </source>
</evidence>
<protein>
    <submittedName>
        <fullName evidence="2">RCG26529</fullName>
    </submittedName>
</protein>
<name>A6HNU1_RAT</name>
<proteinExistence type="predicted"/>
<dbReference type="Proteomes" id="UP000234681">
    <property type="component" value="Chromosome 3"/>
</dbReference>
<gene>
    <name evidence="2" type="ORF">rCG_26529</name>
</gene>
<evidence type="ECO:0000313" key="3">
    <source>
        <dbReference type="Proteomes" id="UP000234681"/>
    </source>
</evidence>